<evidence type="ECO:0000313" key="4">
    <source>
        <dbReference type="Proteomes" id="UP000311382"/>
    </source>
</evidence>
<evidence type="ECO:0000313" key="3">
    <source>
        <dbReference type="EMBL" id="TNY20174.1"/>
    </source>
</evidence>
<feature type="compositionally biased region" description="Acidic residues" evidence="1">
    <location>
        <begin position="286"/>
        <end position="296"/>
    </location>
</feature>
<evidence type="ECO:0000256" key="1">
    <source>
        <dbReference type="SAM" id="MobiDB-lite"/>
    </source>
</evidence>
<keyword evidence="4" id="KW-1185">Reference proteome</keyword>
<evidence type="ECO:0000256" key="2">
    <source>
        <dbReference type="SAM" id="SignalP"/>
    </source>
</evidence>
<feature type="signal peptide" evidence="2">
    <location>
        <begin position="1"/>
        <end position="19"/>
    </location>
</feature>
<feature type="compositionally biased region" description="Pro residues" evidence="1">
    <location>
        <begin position="191"/>
        <end position="205"/>
    </location>
</feature>
<gene>
    <name evidence="3" type="ORF">DMC30DRAFT_268418</name>
</gene>
<protein>
    <recommendedName>
        <fullName evidence="5">Protein BIG1</fullName>
    </recommendedName>
</protein>
<organism evidence="3 4">
    <name type="scientific">Rhodotorula diobovata</name>
    <dbReference type="NCBI Taxonomy" id="5288"/>
    <lineage>
        <taxon>Eukaryota</taxon>
        <taxon>Fungi</taxon>
        <taxon>Dikarya</taxon>
        <taxon>Basidiomycota</taxon>
        <taxon>Pucciniomycotina</taxon>
        <taxon>Microbotryomycetes</taxon>
        <taxon>Sporidiobolales</taxon>
        <taxon>Sporidiobolaceae</taxon>
        <taxon>Rhodotorula</taxon>
    </lineage>
</organism>
<comment type="caution">
    <text evidence="3">The sequence shown here is derived from an EMBL/GenBank/DDBJ whole genome shotgun (WGS) entry which is preliminary data.</text>
</comment>
<accession>A0A5C5FVW2</accession>
<feature type="region of interest" description="Disordered" evidence="1">
    <location>
        <begin position="185"/>
        <end position="216"/>
    </location>
</feature>
<dbReference type="Proteomes" id="UP000311382">
    <property type="component" value="Unassembled WGS sequence"/>
</dbReference>
<feature type="chain" id="PRO_5022868402" description="Protein BIG1" evidence="2">
    <location>
        <begin position="20"/>
        <end position="303"/>
    </location>
</feature>
<reference evidence="3 4" key="1">
    <citation type="submission" date="2019-03" db="EMBL/GenBank/DDBJ databases">
        <title>Rhodosporidium diobovatum UCD-FST 08-225 genome sequencing, assembly, and annotation.</title>
        <authorList>
            <person name="Fakankun I.U."/>
            <person name="Fristensky B."/>
            <person name="Levin D.B."/>
        </authorList>
    </citation>
    <scope>NUCLEOTIDE SEQUENCE [LARGE SCALE GENOMIC DNA]</scope>
    <source>
        <strain evidence="3 4">UCD-FST 08-225</strain>
    </source>
</reference>
<name>A0A5C5FVW2_9BASI</name>
<dbReference type="OrthoDB" id="2530479at2759"/>
<proteinExistence type="predicted"/>
<dbReference type="EMBL" id="SOZI01000074">
    <property type="protein sequence ID" value="TNY20174.1"/>
    <property type="molecule type" value="Genomic_DNA"/>
</dbReference>
<evidence type="ECO:0008006" key="5">
    <source>
        <dbReference type="Google" id="ProtNLM"/>
    </source>
</evidence>
<feature type="region of interest" description="Disordered" evidence="1">
    <location>
        <begin position="284"/>
        <end position="303"/>
    </location>
</feature>
<sequence>MHPTSVLSTLALAVPLAFAAPFPSARIPLLGYSSPEPFLGLEAAELAKPIGTVAFIPRFHPCGTLLVLSVDDLSFDDLALLPHSASNASLWALYDSAPTNLLQDDAVEGTALAWMRGWRSTCGKGEHNREVRVASLTVDGADRSDKAAWARSLDEHAQPHLASLPPAPHNAVVLLTSLSPSSLRTAFDLATPPPRGGAPAPPGGGPPRQDLPPRRRRPHGLVLRTLGHMVDLALAGAFLVALSCAARWAWRVSEARRRAGWGLSAGGAGGGVSLPLDREGARELEMELDSDEEEEGDAGRRGH</sequence>
<dbReference type="AlphaFoldDB" id="A0A5C5FVW2"/>
<keyword evidence="2" id="KW-0732">Signal</keyword>